<evidence type="ECO:0000313" key="1">
    <source>
        <dbReference type="EMBL" id="KKM83264.1"/>
    </source>
</evidence>
<gene>
    <name evidence="1" type="ORF">LCGC14_1311210</name>
</gene>
<sequence length="202" mass="23065">MAEALKPTRGGFTRPFGTAWFIKEFLAGNGPMGTARIDSQRGSPQVDIHGSYKLALHTAFAEDMVARVEEERIRRDLPPLTIEEASSLRQRFLEGIPSKLTRGRYHSFVTYFHRFKQLGWVEEVSTEPSEVQENWPEAPPRVYYRLTAAGSRATDAELADPIQTIYNYSREQRSAKGRKYIRVPVGRYPRKRTSSRTSRGQG</sequence>
<dbReference type="EMBL" id="LAZR01007741">
    <property type="protein sequence ID" value="KKM83264.1"/>
    <property type="molecule type" value="Genomic_DNA"/>
</dbReference>
<reference evidence="1" key="1">
    <citation type="journal article" date="2015" name="Nature">
        <title>Complex archaea that bridge the gap between prokaryotes and eukaryotes.</title>
        <authorList>
            <person name="Spang A."/>
            <person name="Saw J.H."/>
            <person name="Jorgensen S.L."/>
            <person name="Zaremba-Niedzwiedzka K."/>
            <person name="Martijn J."/>
            <person name="Lind A.E."/>
            <person name="van Eijk R."/>
            <person name="Schleper C."/>
            <person name="Guy L."/>
            <person name="Ettema T.J."/>
        </authorList>
    </citation>
    <scope>NUCLEOTIDE SEQUENCE</scope>
</reference>
<accession>A0A0F9KMF6</accession>
<dbReference type="AlphaFoldDB" id="A0A0F9KMF6"/>
<comment type="caution">
    <text evidence="1">The sequence shown here is derived from an EMBL/GenBank/DDBJ whole genome shotgun (WGS) entry which is preliminary data.</text>
</comment>
<organism evidence="1">
    <name type="scientific">marine sediment metagenome</name>
    <dbReference type="NCBI Taxonomy" id="412755"/>
    <lineage>
        <taxon>unclassified sequences</taxon>
        <taxon>metagenomes</taxon>
        <taxon>ecological metagenomes</taxon>
    </lineage>
</organism>
<name>A0A0F9KMF6_9ZZZZ</name>
<protein>
    <submittedName>
        <fullName evidence="1">Uncharacterized protein</fullName>
    </submittedName>
</protein>
<proteinExistence type="predicted"/>